<protein>
    <recommendedName>
        <fullName evidence="5">Probable membrane transporter protein</fullName>
    </recommendedName>
</protein>
<feature type="transmembrane region" description="Helical" evidence="5">
    <location>
        <begin position="217"/>
        <end position="236"/>
    </location>
</feature>
<accession>A0A9N8WZ73</accession>
<organism evidence="6 7">
    <name type="scientific">Paraburkholderia saeva</name>
    <dbReference type="NCBI Taxonomy" id="2777537"/>
    <lineage>
        <taxon>Bacteria</taxon>
        <taxon>Pseudomonadati</taxon>
        <taxon>Pseudomonadota</taxon>
        <taxon>Betaproteobacteria</taxon>
        <taxon>Burkholderiales</taxon>
        <taxon>Burkholderiaceae</taxon>
        <taxon>Paraburkholderia</taxon>
    </lineage>
</organism>
<keyword evidence="7" id="KW-1185">Reference proteome</keyword>
<sequence length="262" mass="26862">MSLPHINLLYSLSGLGVGFLVGLTGVGGGSLMTPVLVLLFGVHPATAVGTDLLYAAATKATGTLVHGLKGSIDWRVTLRLAAGSVPAATLTLILLHRYGMDSPRASTLIQVVLGVALLITSVALVFRPQLARLAARRERPEAPVRTFWLTVLTGAILGALVSLTSVGAGAIGVTVLLLLYPALPTTRIVGSDIAHAVPLTLLAGAGHWLLGSIDWSLLVSLLVGSLPGIAIGSFLSSRAPDALLRNVLAATLTLVGAKLVMS</sequence>
<keyword evidence="2 5" id="KW-0812">Transmembrane</keyword>
<feature type="transmembrane region" description="Helical" evidence="5">
    <location>
        <begin position="192"/>
        <end position="210"/>
    </location>
</feature>
<dbReference type="PANTHER" id="PTHR43701:SF2">
    <property type="entry name" value="MEMBRANE TRANSPORTER PROTEIN YJNA-RELATED"/>
    <property type="match status" value="1"/>
</dbReference>
<feature type="transmembrane region" description="Helical" evidence="5">
    <location>
        <begin position="35"/>
        <end position="55"/>
    </location>
</feature>
<dbReference type="InterPro" id="IPR051598">
    <property type="entry name" value="TSUP/Inactive_protease-like"/>
</dbReference>
<proteinExistence type="inferred from homology"/>
<feature type="transmembrane region" description="Helical" evidence="5">
    <location>
        <begin position="7"/>
        <end position="29"/>
    </location>
</feature>
<evidence type="ECO:0000256" key="5">
    <source>
        <dbReference type="RuleBase" id="RU363041"/>
    </source>
</evidence>
<dbReference type="Pfam" id="PF01925">
    <property type="entry name" value="TauE"/>
    <property type="match status" value="1"/>
</dbReference>
<evidence type="ECO:0000313" key="7">
    <source>
        <dbReference type="Proteomes" id="UP000789704"/>
    </source>
</evidence>
<dbReference type="GO" id="GO:0005886">
    <property type="term" value="C:plasma membrane"/>
    <property type="evidence" value="ECO:0007669"/>
    <property type="project" value="UniProtKB-SubCell"/>
</dbReference>
<dbReference type="InterPro" id="IPR002781">
    <property type="entry name" value="TM_pro_TauE-like"/>
</dbReference>
<dbReference type="AlphaFoldDB" id="A0A9N8WZ73"/>
<reference evidence="6" key="1">
    <citation type="submission" date="2021-04" db="EMBL/GenBank/DDBJ databases">
        <authorList>
            <person name="Vanwijnsberghe S."/>
        </authorList>
    </citation>
    <scope>NUCLEOTIDE SEQUENCE</scope>
    <source>
        <strain evidence="6">LMG 31841</strain>
    </source>
</reference>
<gene>
    <name evidence="6" type="ORF">LMG31841_00428</name>
</gene>
<keyword evidence="4 5" id="KW-0472">Membrane</keyword>
<evidence type="ECO:0000256" key="1">
    <source>
        <dbReference type="ARBA" id="ARBA00004141"/>
    </source>
</evidence>
<evidence type="ECO:0000313" key="6">
    <source>
        <dbReference type="EMBL" id="CAG4887413.1"/>
    </source>
</evidence>
<dbReference type="PANTHER" id="PTHR43701">
    <property type="entry name" value="MEMBRANE TRANSPORTER PROTEIN MJ0441-RELATED"/>
    <property type="match status" value="1"/>
</dbReference>
<keyword evidence="5" id="KW-1003">Cell membrane</keyword>
<feature type="transmembrane region" description="Helical" evidence="5">
    <location>
        <begin position="76"/>
        <end position="95"/>
    </location>
</feature>
<evidence type="ECO:0000256" key="2">
    <source>
        <dbReference type="ARBA" id="ARBA00022692"/>
    </source>
</evidence>
<dbReference type="EMBL" id="CAJQZC010000001">
    <property type="protein sequence ID" value="CAG4887413.1"/>
    <property type="molecule type" value="Genomic_DNA"/>
</dbReference>
<evidence type="ECO:0000256" key="4">
    <source>
        <dbReference type="ARBA" id="ARBA00023136"/>
    </source>
</evidence>
<keyword evidence="3 5" id="KW-1133">Transmembrane helix</keyword>
<dbReference type="Proteomes" id="UP000789704">
    <property type="component" value="Unassembled WGS sequence"/>
</dbReference>
<name>A0A9N8WZ73_9BURK</name>
<dbReference type="RefSeq" id="WP_228874495.1">
    <property type="nucleotide sequence ID" value="NZ_CAJQZC010000001.1"/>
</dbReference>
<feature type="transmembrane region" description="Helical" evidence="5">
    <location>
        <begin position="147"/>
        <end position="180"/>
    </location>
</feature>
<comment type="similarity">
    <text evidence="5">Belongs to the 4-toluene sulfonate uptake permease (TSUP) (TC 2.A.102) family.</text>
</comment>
<comment type="subcellular location">
    <subcellularLocation>
        <location evidence="5">Cell membrane</location>
        <topology evidence="5">Multi-pass membrane protein</topology>
    </subcellularLocation>
    <subcellularLocation>
        <location evidence="1">Membrane</location>
        <topology evidence="1">Multi-pass membrane protein</topology>
    </subcellularLocation>
</comment>
<evidence type="ECO:0000256" key="3">
    <source>
        <dbReference type="ARBA" id="ARBA00022989"/>
    </source>
</evidence>
<comment type="caution">
    <text evidence="6">The sequence shown here is derived from an EMBL/GenBank/DDBJ whole genome shotgun (WGS) entry which is preliminary data.</text>
</comment>
<feature type="transmembrane region" description="Helical" evidence="5">
    <location>
        <begin position="107"/>
        <end position="126"/>
    </location>
</feature>